<dbReference type="GeneID" id="41964209"/>
<reference evidence="2" key="1">
    <citation type="journal article" date="2019" name="Mol. Biol. Evol.">
        <title>Blast fungal genomes show frequent chromosomal changes, gene gains and losses, and effector gene turnover.</title>
        <authorList>
            <person name="Gomez Luciano L.B."/>
            <person name="Jason Tsai I."/>
            <person name="Chuma I."/>
            <person name="Tosa Y."/>
            <person name="Chen Y.H."/>
            <person name="Li J.Y."/>
            <person name="Li M.Y."/>
            <person name="Jade Lu M.Y."/>
            <person name="Nakayashiki H."/>
            <person name="Li W.H."/>
        </authorList>
    </citation>
    <scope>NUCLEOTIDE SEQUENCE</scope>
    <source>
        <strain evidence="2">NI907</strain>
    </source>
</reference>
<dbReference type="RefSeq" id="XP_030978276.1">
    <property type="nucleotide sequence ID" value="XM_031129301.1"/>
</dbReference>
<accession>A0A6P8ATN5</accession>
<reference evidence="2" key="2">
    <citation type="submission" date="2019-10" db="EMBL/GenBank/DDBJ databases">
        <authorList>
            <consortium name="NCBI Genome Project"/>
        </authorList>
    </citation>
    <scope>NUCLEOTIDE SEQUENCE</scope>
    <source>
        <strain evidence="2">NI907</strain>
    </source>
</reference>
<gene>
    <name evidence="2" type="ORF">PgNI_09316</name>
</gene>
<sequence length="31" mass="3576">MLVQSLVLTHMAAETKIQDPRHRNQPISYPT</sequence>
<evidence type="ECO:0000313" key="2">
    <source>
        <dbReference type="RefSeq" id="XP_030978276.1"/>
    </source>
</evidence>
<dbReference type="KEGG" id="pgri:PgNI_09316"/>
<reference evidence="2" key="3">
    <citation type="submission" date="2025-08" db="UniProtKB">
        <authorList>
            <consortium name="RefSeq"/>
        </authorList>
    </citation>
    <scope>IDENTIFICATION</scope>
    <source>
        <strain evidence="2">NI907</strain>
    </source>
</reference>
<dbReference type="AlphaFoldDB" id="A0A6P8ATN5"/>
<proteinExistence type="predicted"/>
<protein>
    <submittedName>
        <fullName evidence="2">Uncharacterized protein</fullName>
    </submittedName>
</protein>
<keyword evidence="1" id="KW-1185">Reference proteome</keyword>
<dbReference type="Proteomes" id="UP000515153">
    <property type="component" value="Unplaced"/>
</dbReference>
<evidence type="ECO:0000313" key="1">
    <source>
        <dbReference type="Proteomes" id="UP000515153"/>
    </source>
</evidence>
<name>A0A6P8ATN5_PYRGI</name>
<organism evidence="1 2">
    <name type="scientific">Pyricularia grisea</name>
    <name type="common">Crabgrass-specific blast fungus</name>
    <name type="synonym">Magnaporthe grisea</name>
    <dbReference type="NCBI Taxonomy" id="148305"/>
    <lineage>
        <taxon>Eukaryota</taxon>
        <taxon>Fungi</taxon>
        <taxon>Dikarya</taxon>
        <taxon>Ascomycota</taxon>
        <taxon>Pezizomycotina</taxon>
        <taxon>Sordariomycetes</taxon>
        <taxon>Sordariomycetidae</taxon>
        <taxon>Magnaporthales</taxon>
        <taxon>Pyriculariaceae</taxon>
        <taxon>Pyricularia</taxon>
    </lineage>
</organism>